<organism evidence="2 3">
    <name type="scientific">Vitrella brassicaformis (strain CCMP3155)</name>
    <dbReference type="NCBI Taxonomy" id="1169540"/>
    <lineage>
        <taxon>Eukaryota</taxon>
        <taxon>Sar</taxon>
        <taxon>Alveolata</taxon>
        <taxon>Colpodellida</taxon>
        <taxon>Vitrellaceae</taxon>
        <taxon>Vitrella</taxon>
    </lineage>
</organism>
<protein>
    <submittedName>
        <fullName evidence="2">Uncharacterized protein</fullName>
    </submittedName>
</protein>
<evidence type="ECO:0000313" key="3">
    <source>
        <dbReference type="Proteomes" id="UP000041254"/>
    </source>
</evidence>
<feature type="compositionally biased region" description="Low complexity" evidence="1">
    <location>
        <begin position="343"/>
        <end position="354"/>
    </location>
</feature>
<keyword evidence="3" id="KW-1185">Reference proteome</keyword>
<dbReference type="VEuPathDB" id="CryptoDB:Vbra_15533"/>
<proteinExistence type="predicted"/>
<evidence type="ECO:0000256" key="1">
    <source>
        <dbReference type="SAM" id="MobiDB-lite"/>
    </source>
</evidence>
<feature type="compositionally biased region" description="Basic and acidic residues" evidence="1">
    <location>
        <begin position="177"/>
        <end position="195"/>
    </location>
</feature>
<sequence>MASPEYEAEKAMVEQLWSRRDALLSSLSAQDPSRHGFIARTALLRILRGLVGHGVIQEELLRDVLAACAVRPAAGAHGRTRPDAINYRAFVRVIETAHHHIREGDRHLCSLQGPHGSAPRTTLQSVPQPAAEGRRVQQKRDHEPPVCALTSSSSTVSDGSGHSLREEAPVKPQRWAPENKEDGTRTDKPSTRREASPVAERFQRLLNAADGLEKRPARDTARDNYCLRAPSTATSATKAPSSAWSSSASVPSRDGNREAERPREADTKVLWIDKLLDEGKVSRRRDTQVAQDTTGATPLPRARKNKCESHVSASSADVDSIASSELIVSPTNPLPKWPRARLTKAAPKTAPKGAGHVKSRHKAEKSPKKAEKMPESFPSRRQLRAAGVKGMYLVMSKGLRRQLRQSMSQWINHVSSASETPSSDDTIATFLAHSATAGASPKEDERLNAEEALSLCQQATATCSIVWLTRTAAQRQERIAFMRIKANRWTRNTATQTCRRSLETEKDEMGSRVVRGVLPLTTAASKPSGRHARGTGSGGACSLWDEKPTPRFADERPSQSASSTETQHHHSHYHFHTPAGCIRRGGTSTASSSSSLQVRAGQVRELLETLHRISAVLGDDA</sequence>
<evidence type="ECO:0000313" key="2">
    <source>
        <dbReference type="EMBL" id="CEM13702.1"/>
    </source>
</evidence>
<name>A0A0G4FIW4_VITBC</name>
<reference evidence="2 3" key="1">
    <citation type="submission" date="2014-11" db="EMBL/GenBank/DDBJ databases">
        <authorList>
            <person name="Zhu J."/>
            <person name="Qi W."/>
            <person name="Song R."/>
        </authorList>
    </citation>
    <scope>NUCLEOTIDE SEQUENCE [LARGE SCALE GENOMIC DNA]</scope>
</reference>
<feature type="compositionally biased region" description="Low complexity" evidence="1">
    <location>
        <begin position="231"/>
        <end position="252"/>
    </location>
</feature>
<feature type="region of interest" description="Disordered" evidence="1">
    <location>
        <begin position="231"/>
        <end position="265"/>
    </location>
</feature>
<dbReference type="AlphaFoldDB" id="A0A0G4FIW4"/>
<dbReference type="InParanoid" id="A0A0G4FIW4"/>
<feature type="region of interest" description="Disordered" evidence="1">
    <location>
        <begin position="107"/>
        <end position="200"/>
    </location>
</feature>
<accession>A0A0G4FIW4</accession>
<dbReference type="EMBL" id="CDMY01000447">
    <property type="protein sequence ID" value="CEM13702.1"/>
    <property type="molecule type" value="Genomic_DNA"/>
</dbReference>
<feature type="compositionally biased region" description="Basic and acidic residues" evidence="1">
    <location>
        <begin position="364"/>
        <end position="374"/>
    </location>
</feature>
<feature type="compositionally biased region" description="Basic and acidic residues" evidence="1">
    <location>
        <begin position="544"/>
        <end position="557"/>
    </location>
</feature>
<feature type="compositionally biased region" description="Basic and acidic residues" evidence="1">
    <location>
        <begin position="132"/>
        <end position="144"/>
    </location>
</feature>
<feature type="compositionally biased region" description="Low complexity" evidence="1">
    <location>
        <begin position="150"/>
        <end position="162"/>
    </location>
</feature>
<gene>
    <name evidence="2" type="ORF">Vbra_15533</name>
</gene>
<dbReference type="Proteomes" id="UP000041254">
    <property type="component" value="Unassembled WGS sequence"/>
</dbReference>
<feature type="region of interest" description="Disordered" evidence="1">
    <location>
        <begin position="520"/>
        <end position="596"/>
    </location>
</feature>
<feature type="region of interest" description="Disordered" evidence="1">
    <location>
        <begin position="328"/>
        <end position="380"/>
    </location>
</feature>
<feature type="region of interest" description="Disordered" evidence="1">
    <location>
        <begin position="282"/>
        <end position="315"/>
    </location>
</feature>
<feature type="compositionally biased region" description="Basic and acidic residues" evidence="1">
    <location>
        <begin position="254"/>
        <end position="265"/>
    </location>
</feature>